<evidence type="ECO:0000256" key="4">
    <source>
        <dbReference type="ARBA" id="ARBA00022618"/>
    </source>
</evidence>
<dbReference type="GeneID" id="98614793"/>
<evidence type="ECO:0000256" key="8">
    <source>
        <dbReference type="ARBA" id="ARBA00023136"/>
    </source>
</evidence>
<evidence type="ECO:0000256" key="12">
    <source>
        <dbReference type="ARBA" id="ARBA00035727"/>
    </source>
</evidence>
<dbReference type="InterPro" id="IPR009386">
    <property type="entry name" value="ZapG-like"/>
</dbReference>
<reference evidence="16" key="1">
    <citation type="submission" date="2023-07" db="EMBL/GenBank/DDBJ databases">
        <title>Genome content predicts the carbon catabolic preferences of heterotrophic bacteria.</title>
        <authorList>
            <person name="Gralka M."/>
        </authorList>
    </citation>
    <scope>NUCLEOTIDE SEQUENCE</scope>
    <source>
        <strain evidence="16">I3M17_2</strain>
    </source>
</reference>
<feature type="coiled-coil region" evidence="13">
    <location>
        <begin position="35"/>
        <end position="62"/>
    </location>
</feature>
<evidence type="ECO:0000256" key="13">
    <source>
        <dbReference type="SAM" id="Coils"/>
    </source>
</evidence>
<evidence type="ECO:0000256" key="15">
    <source>
        <dbReference type="SAM" id="Phobius"/>
    </source>
</evidence>
<evidence type="ECO:0000256" key="7">
    <source>
        <dbReference type="ARBA" id="ARBA00022989"/>
    </source>
</evidence>
<keyword evidence="4" id="KW-0132">Cell division</keyword>
<protein>
    <recommendedName>
        <fullName evidence="11">Z-ring associated protein G</fullName>
    </recommendedName>
    <alternativeName>
        <fullName evidence="12">Cell division protein ZapG</fullName>
    </alternativeName>
</protein>
<feature type="transmembrane region" description="Helical" evidence="15">
    <location>
        <begin position="6"/>
        <end position="26"/>
    </location>
</feature>
<comment type="subcellular location">
    <subcellularLocation>
        <location evidence="1">Cell inner membrane</location>
        <topology evidence="1">Single-pass membrane protein</topology>
    </subcellularLocation>
</comment>
<evidence type="ECO:0000256" key="1">
    <source>
        <dbReference type="ARBA" id="ARBA00004377"/>
    </source>
</evidence>
<organism evidence="16 17">
    <name type="scientific">Saccharophagus degradans</name>
    <dbReference type="NCBI Taxonomy" id="86304"/>
    <lineage>
        <taxon>Bacteria</taxon>
        <taxon>Pseudomonadati</taxon>
        <taxon>Pseudomonadota</taxon>
        <taxon>Gammaproteobacteria</taxon>
        <taxon>Cellvibrionales</taxon>
        <taxon>Cellvibrionaceae</taxon>
        <taxon>Saccharophagus</taxon>
    </lineage>
</organism>
<evidence type="ECO:0000256" key="5">
    <source>
        <dbReference type="ARBA" id="ARBA00022692"/>
    </source>
</evidence>
<keyword evidence="8 15" id="KW-0472">Membrane</keyword>
<evidence type="ECO:0000313" key="16">
    <source>
        <dbReference type="EMBL" id="MDO6421464.1"/>
    </source>
</evidence>
<dbReference type="RefSeq" id="WP_226986442.1">
    <property type="nucleotide sequence ID" value="NZ_CP123764.1"/>
</dbReference>
<keyword evidence="5 15" id="KW-0812">Transmembrane</keyword>
<comment type="caution">
    <text evidence="16">The sequence shown here is derived from an EMBL/GenBank/DDBJ whole genome shotgun (WGS) entry which is preliminary data.</text>
</comment>
<evidence type="ECO:0000313" key="17">
    <source>
        <dbReference type="Proteomes" id="UP001169760"/>
    </source>
</evidence>
<sequence>MFTPETLIMVGAIVLCIGGLIGAVISRKFIPPEHQKELETNLQAAREDLKQYQQDVAQHFEETSRLVHNLTQSYKEVHEHLAKGAIHLTNSDISRQMLEAGDGNIGVEAGALLAETTVLPPRDWAPKTPGQKGTLSEEFGLLDEAEAENAEKPKEEKEIN</sequence>
<keyword evidence="7 15" id="KW-1133">Transmembrane helix</keyword>
<keyword evidence="2" id="KW-1003">Cell membrane</keyword>
<comment type="similarity">
    <text evidence="10">Belongs to the ZapG family.</text>
</comment>
<dbReference type="Proteomes" id="UP001169760">
    <property type="component" value="Unassembled WGS sequence"/>
</dbReference>
<dbReference type="GO" id="GO:0008360">
    <property type="term" value="P:regulation of cell shape"/>
    <property type="evidence" value="ECO:0007669"/>
    <property type="project" value="UniProtKB-KW"/>
</dbReference>
<keyword evidence="9" id="KW-0131">Cell cycle</keyword>
<evidence type="ECO:0000256" key="2">
    <source>
        <dbReference type="ARBA" id="ARBA00022475"/>
    </source>
</evidence>
<evidence type="ECO:0000256" key="14">
    <source>
        <dbReference type="SAM" id="MobiDB-lite"/>
    </source>
</evidence>
<dbReference type="GO" id="GO:0051301">
    <property type="term" value="P:cell division"/>
    <property type="evidence" value="ECO:0007669"/>
    <property type="project" value="UniProtKB-KW"/>
</dbReference>
<dbReference type="PANTHER" id="PTHR39579:SF1">
    <property type="entry name" value="INNER MEMBRANE PROTEIN YHCB"/>
    <property type="match status" value="1"/>
</dbReference>
<evidence type="ECO:0000256" key="3">
    <source>
        <dbReference type="ARBA" id="ARBA00022519"/>
    </source>
</evidence>
<proteinExistence type="inferred from homology"/>
<feature type="region of interest" description="Disordered" evidence="14">
    <location>
        <begin position="120"/>
        <end position="160"/>
    </location>
</feature>
<evidence type="ECO:0000256" key="9">
    <source>
        <dbReference type="ARBA" id="ARBA00023306"/>
    </source>
</evidence>
<name>A0AAW7X286_9GAMM</name>
<evidence type="ECO:0000256" key="11">
    <source>
        <dbReference type="ARBA" id="ARBA00035703"/>
    </source>
</evidence>
<keyword evidence="3" id="KW-0997">Cell inner membrane</keyword>
<dbReference type="PANTHER" id="PTHR39579">
    <property type="entry name" value="INNER MEMBRANE PROTEIN YHCB"/>
    <property type="match status" value="1"/>
</dbReference>
<dbReference type="GO" id="GO:0005886">
    <property type="term" value="C:plasma membrane"/>
    <property type="evidence" value="ECO:0007669"/>
    <property type="project" value="UniProtKB-SubCell"/>
</dbReference>
<dbReference type="Pfam" id="PF06295">
    <property type="entry name" value="ZapG-like"/>
    <property type="match status" value="1"/>
</dbReference>
<keyword evidence="6" id="KW-0133">Cell shape</keyword>
<dbReference type="EMBL" id="JAUOPB010000002">
    <property type="protein sequence ID" value="MDO6421464.1"/>
    <property type="molecule type" value="Genomic_DNA"/>
</dbReference>
<dbReference type="AlphaFoldDB" id="A0AAW7X286"/>
<feature type="compositionally biased region" description="Basic and acidic residues" evidence="14">
    <location>
        <begin position="149"/>
        <end position="160"/>
    </location>
</feature>
<gene>
    <name evidence="16" type="ORF">Q4521_03165</name>
</gene>
<evidence type="ECO:0000256" key="10">
    <source>
        <dbReference type="ARBA" id="ARBA00035657"/>
    </source>
</evidence>
<evidence type="ECO:0000256" key="6">
    <source>
        <dbReference type="ARBA" id="ARBA00022960"/>
    </source>
</evidence>
<accession>A0AAW7X286</accession>
<keyword evidence="13" id="KW-0175">Coiled coil</keyword>